<gene>
    <name evidence="2" type="ORF">PRZ48_009518</name>
</gene>
<feature type="region of interest" description="Disordered" evidence="1">
    <location>
        <begin position="275"/>
        <end position="303"/>
    </location>
</feature>
<reference evidence="2 3" key="1">
    <citation type="journal article" date="2023" name="G3 (Bethesda)">
        <title>A chromosome-level genome assembly of Zasmidium syzygii isolated from banana leaves.</title>
        <authorList>
            <person name="van Westerhoven A.C."/>
            <person name="Mehrabi R."/>
            <person name="Talebi R."/>
            <person name="Steentjes M.B.F."/>
            <person name="Corcolon B."/>
            <person name="Chong P.A."/>
            <person name="Kema G.H.J."/>
            <person name="Seidl M.F."/>
        </authorList>
    </citation>
    <scope>NUCLEOTIDE SEQUENCE [LARGE SCALE GENOMIC DNA]</scope>
    <source>
        <strain evidence="2 3">P124</strain>
    </source>
</reference>
<organism evidence="2 3">
    <name type="scientific">Zasmidium cellare</name>
    <name type="common">Wine cellar mold</name>
    <name type="synonym">Racodium cellare</name>
    <dbReference type="NCBI Taxonomy" id="395010"/>
    <lineage>
        <taxon>Eukaryota</taxon>
        <taxon>Fungi</taxon>
        <taxon>Dikarya</taxon>
        <taxon>Ascomycota</taxon>
        <taxon>Pezizomycotina</taxon>
        <taxon>Dothideomycetes</taxon>
        <taxon>Dothideomycetidae</taxon>
        <taxon>Mycosphaerellales</taxon>
        <taxon>Mycosphaerellaceae</taxon>
        <taxon>Zasmidium</taxon>
    </lineage>
</organism>
<protein>
    <submittedName>
        <fullName evidence="2">Uncharacterized protein</fullName>
    </submittedName>
</protein>
<dbReference type="EMBL" id="JAXOVC010000007">
    <property type="protein sequence ID" value="KAK4499006.1"/>
    <property type="molecule type" value="Genomic_DNA"/>
</dbReference>
<comment type="caution">
    <text evidence="2">The sequence shown here is derived from an EMBL/GenBank/DDBJ whole genome shotgun (WGS) entry which is preliminary data.</text>
</comment>
<name>A0ABR0EBX8_ZASCE</name>
<evidence type="ECO:0000313" key="2">
    <source>
        <dbReference type="EMBL" id="KAK4499006.1"/>
    </source>
</evidence>
<keyword evidence="3" id="KW-1185">Reference proteome</keyword>
<accession>A0ABR0EBX8</accession>
<dbReference type="Proteomes" id="UP001305779">
    <property type="component" value="Unassembled WGS sequence"/>
</dbReference>
<sequence>MDRWKRRRFLRDHQGQEPDLVEKIAASPLGMAVYRYVELLKEAGHLNKSNNDGIGECKGLLEKITGAQVGDGADSFLEERESSPEIPLRRYSIKRKRQVEHFDRDSSPEVPLATIQKRRKAAEARVERESSPDVLQMDMCSSRRKGLPAARIPSAVHANTAVQGHYSSGSTNATAASTPLDVGIASQPTSCLDLDLPLWDDFMKDADTNAGATDVDLPDLSSMLRELQNPFTPFGNVATEAEGLVQHEQGVQPPAMPDDHFLNQDPNFRQDRLVRENSGQRSASQASVPLVGLPGSTLPSTTSNFPRLITQPLHSNRMHPHHQWHEPRRMDRQDRRDSVLQHANGSFLLTTSIHPTRSVTQTFDQMAQRPSAAENMLPPGFAPARICMPHAMHPDIEPPTVENTMDQTTALSGLSALFDEELRVAHRARLEMYRRETGGMGGLPQVEFARHW</sequence>
<proteinExistence type="predicted"/>
<evidence type="ECO:0000313" key="3">
    <source>
        <dbReference type="Proteomes" id="UP001305779"/>
    </source>
</evidence>
<evidence type="ECO:0000256" key="1">
    <source>
        <dbReference type="SAM" id="MobiDB-lite"/>
    </source>
</evidence>
<feature type="compositionally biased region" description="Polar residues" evidence="1">
    <location>
        <begin position="277"/>
        <end position="287"/>
    </location>
</feature>